<dbReference type="InterPro" id="IPR016140">
    <property type="entry name" value="Bifunc_inhib/LTP/seed_store"/>
</dbReference>
<dbReference type="GO" id="GO:0006869">
    <property type="term" value="P:lipid transport"/>
    <property type="evidence" value="ECO:0007669"/>
    <property type="project" value="InterPro"/>
</dbReference>
<dbReference type="PANTHER" id="PTHR33076">
    <property type="entry name" value="NON-SPECIFIC LIPID-TRANSFER PROTEIN 2-RELATED"/>
    <property type="match status" value="1"/>
</dbReference>
<reference evidence="4" key="1">
    <citation type="journal article" date="2020" name="Nat. Genet.">
        <title>Genomic diversifications of five Gossypium allopolyploid species and their impact on cotton improvement.</title>
        <authorList>
            <person name="Chen Z.J."/>
            <person name="Sreedasyam A."/>
            <person name="Ando A."/>
            <person name="Song Q."/>
            <person name="De Santiago L.M."/>
            <person name="Hulse-Kemp A.M."/>
            <person name="Ding M."/>
            <person name="Ye W."/>
            <person name="Kirkbride R.C."/>
            <person name="Jenkins J."/>
            <person name="Plott C."/>
            <person name="Lovell J."/>
            <person name="Lin Y.M."/>
            <person name="Vaughn R."/>
            <person name="Liu B."/>
            <person name="Simpson S."/>
            <person name="Scheffler B.E."/>
            <person name="Wen L."/>
            <person name="Saski C.A."/>
            <person name="Grover C.E."/>
            <person name="Hu G."/>
            <person name="Conover J.L."/>
            <person name="Carlson J.W."/>
            <person name="Shu S."/>
            <person name="Boston L.B."/>
            <person name="Williams M."/>
            <person name="Peterson D.G."/>
            <person name="McGee K."/>
            <person name="Jones D.C."/>
            <person name="Wendel J.F."/>
            <person name="Stelly D.M."/>
            <person name="Grimwood J."/>
            <person name="Schmutz J."/>
        </authorList>
    </citation>
    <scope>NUCLEOTIDE SEQUENCE [LARGE SCALE GENOMIC DNA]</scope>
    <source>
        <strain evidence="4">cv. TM-1</strain>
    </source>
</reference>
<sequence>MSLLFACITVLFSIIGSAVGQSSYDCSEVADNFIPCVTYLVELESRPANQCCSGLQVLNQMAKINDKGPRNICQCIEDLAYTMNAPYVASRIQSLSRECHIHFSFPISIAMDCHRI</sequence>
<evidence type="ECO:0000313" key="5">
    <source>
        <dbReference type="RefSeq" id="XP_016720718.1"/>
    </source>
</evidence>
<proteinExistence type="inferred from homology"/>
<dbReference type="AlphaFoldDB" id="A0A1U8M4Y5"/>
<protein>
    <submittedName>
        <fullName evidence="5">Non-specific lipid-transfer protein 13</fullName>
    </submittedName>
</protein>
<feature type="chain" id="PRO_5010541028" evidence="2">
    <location>
        <begin position="21"/>
        <end position="116"/>
    </location>
</feature>
<evidence type="ECO:0000259" key="3">
    <source>
        <dbReference type="Pfam" id="PF00234"/>
    </source>
</evidence>
<reference evidence="5" key="2">
    <citation type="submission" date="2025-08" db="UniProtKB">
        <authorList>
            <consortium name="RefSeq"/>
        </authorList>
    </citation>
    <scope>IDENTIFICATION</scope>
</reference>
<evidence type="ECO:0000313" key="4">
    <source>
        <dbReference type="Proteomes" id="UP000818029"/>
    </source>
</evidence>
<dbReference type="STRING" id="3635.A0A1U8M4Y5"/>
<keyword evidence="4" id="KW-1185">Reference proteome</keyword>
<evidence type="ECO:0000256" key="1">
    <source>
        <dbReference type="ARBA" id="ARBA00009748"/>
    </source>
</evidence>
<dbReference type="GO" id="GO:0008289">
    <property type="term" value="F:lipid binding"/>
    <property type="evidence" value="ECO:0007669"/>
    <property type="project" value="InterPro"/>
</dbReference>
<gene>
    <name evidence="5" type="primary">LOC107933081</name>
</gene>
<feature type="signal peptide" evidence="2">
    <location>
        <begin position="1"/>
        <end position="20"/>
    </location>
</feature>
<dbReference type="OrthoDB" id="1876592at2759"/>
<dbReference type="InterPro" id="IPR000528">
    <property type="entry name" value="Plant_nsLTP"/>
</dbReference>
<keyword evidence="2" id="KW-0732">Signal</keyword>
<dbReference type="PaxDb" id="3635-A0A1U8M4Y5"/>
<dbReference type="PRINTS" id="PR00382">
    <property type="entry name" value="LIPIDTRNSFER"/>
</dbReference>
<accession>A0A1U8M4Y5</accession>
<feature type="domain" description="Bifunctional inhibitor/plant lipid transfer protein/seed storage helical" evidence="3">
    <location>
        <begin position="26"/>
        <end position="112"/>
    </location>
</feature>
<dbReference type="Pfam" id="PF00234">
    <property type="entry name" value="Tryp_alpha_amyl"/>
    <property type="match status" value="1"/>
</dbReference>
<organism evidence="4 5">
    <name type="scientific">Gossypium hirsutum</name>
    <name type="common">Upland cotton</name>
    <name type="synonym">Gossypium mexicanum</name>
    <dbReference type="NCBI Taxonomy" id="3635"/>
    <lineage>
        <taxon>Eukaryota</taxon>
        <taxon>Viridiplantae</taxon>
        <taxon>Streptophyta</taxon>
        <taxon>Embryophyta</taxon>
        <taxon>Tracheophyta</taxon>
        <taxon>Spermatophyta</taxon>
        <taxon>Magnoliopsida</taxon>
        <taxon>eudicotyledons</taxon>
        <taxon>Gunneridae</taxon>
        <taxon>Pentapetalae</taxon>
        <taxon>rosids</taxon>
        <taxon>malvids</taxon>
        <taxon>Malvales</taxon>
        <taxon>Malvaceae</taxon>
        <taxon>Malvoideae</taxon>
        <taxon>Gossypium</taxon>
    </lineage>
</organism>
<dbReference type="Gene3D" id="1.10.110.10">
    <property type="entry name" value="Plant lipid-transfer and hydrophobic proteins"/>
    <property type="match status" value="1"/>
</dbReference>
<comment type="similarity">
    <text evidence="1">Belongs to the plant LTP family.</text>
</comment>
<dbReference type="InterPro" id="IPR036312">
    <property type="entry name" value="Bifun_inhib/LTP/seed_sf"/>
</dbReference>
<name>A0A1U8M4Y5_GOSHI</name>
<dbReference type="KEGG" id="ghi:107933081"/>
<dbReference type="SUPFAM" id="SSF47699">
    <property type="entry name" value="Bifunctional inhibitor/lipid-transfer protein/seed storage 2S albumin"/>
    <property type="match status" value="1"/>
</dbReference>
<dbReference type="Proteomes" id="UP000818029">
    <property type="component" value="Chromosome D01"/>
</dbReference>
<dbReference type="GeneID" id="107933081"/>
<evidence type="ECO:0000256" key="2">
    <source>
        <dbReference type="SAM" id="SignalP"/>
    </source>
</evidence>
<dbReference type="RefSeq" id="XP_016720718.1">
    <property type="nucleotide sequence ID" value="XM_016865229.2"/>
</dbReference>